<feature type="domain" description="Rhodanese" evidence="1">
    <location>
        <begin position="12"/>
        <end position="109"/>
    </location>
</feature>
<dbReference type="GO" id="GO:0004725">
    <property type="term" value="F:protein tyrosine phosphatase activity"/>
    <property type="evidence" value="ECO:0007669"/>
    <property type="project" value="TreeGrafter"/>
</dbReference>
<dbReference type="SUPFAM" id="SSF52821">
    <property type="entry name" value="Rhodanese/Cell cycle control phosphatase"/>
    <property type="match status" value="1"/>
</dbReference>
<organism evidence="2 3">
    <name type="scientific">Roridomyces roridus</name>
    <dbReference type="NCBI Taxonomy" id="1738132"/>
    <lineage>
        <taxon>Eukaryota</taxon>
        <taxon>Fungi</taxon>
        <taxon>Dikarya</taxon>
        <taxon>Basidiomycota</taxon>
        <taxon>Agaricomycotina</taxon>
        <taxon>Agaricomycetes</taxon>
        <taxon>Agaricomycetidae</taxon>
        <taxon>Agaricales</taxon>
        <taxon>Marasmiineae</taxon>
        <taxon>Mycenaceae</taxon>
        <taxon>Roridomyces</taxon>
    </lineage>
</organism>
<dbReference type="AlphaFoldDB" id="A0AAD7CAS6"/>
<proteinExistence type="predicted"/>
<dbReference type="PANTHER" id="PTHR10828:SF38">
    <property type="entry name" value="ARSENICAL-RESISTANCE PROTEIN 2-RELATED"/>
    <property type="match status" value="1"/>
</dbReference>
<dbReference type="Gene3D" id="3.40.250.10">
    <property type="entry name" value="Rhodanese-like domain"/>
    <property type="match status" value="1"/>
</dbReference>
<dbReference type="GO" id="GO:0005737">
    <property type="term" value="C:cytoplasm"/>
    <property type="evidence" value="ECO:0007669"/>
    <property type="project" value="TreeGrafter"/>
</dbReference>
<dbReference type="InterPro" id="IPR036873">
    <property type="entry name" value="Rhodanese-like_dom_sf"/>
</dbReference>
<evidence type="ECO:0000313" key="2">
    <source>
        <dbReference type="EMBL" id="KAJ7643919.1"/>
    </source>
</evidence>
<evidence type="ECO:0000313" key="3">
    <source>
        <dbReference type="Proteomes" id="UP001221142"/>
    </source>
</evidence>
<accession>A0AAD7CAS6</accession>
<feature type="non-terminal residue" evidence="2">
    <location>
        <position position="128"/>
    </location>
</feature>
<reference evidence="2" key="1">
    <citation type="submission" date="2023-03" db="EMBL/GenBank/DDBJ databases">
        <title>Massive genome expansion in bonnet fungi (Mycena s.s.) driven by repeated elements and novel gene families across ecological guilds.</title>
        <authorList>
            <consortium name="Lawrence Berkeley National Laboratory"/>
            <person name="Harder C.B."/>
            <person name="Miyauchi S."/>
            <person name="Viragh M."/>
            <person name="Kuo A."/>
            <person name="Thoen E."/>
            <person name="Andreopoulos B."/>
            <person name="Lu D."/>
            <person name="Skrede I."/>
            <person name="Drula E."/>
            <person name="Henrissat B."/>
            <person name="Morin E."/>
            <person name="Kohler A."/>
            <person name="Barry K."/>
            <person name="LaButti K."/>
            <person name="Morin E."/>
            <person name="Salamov A."/>
            <person name="Lipzen A."/>
            <person name="Mereny Z."/>
            <person name="Hegedus B."/>
            <person name="Baldrian P."/>
            <person name="Stursova M."/>
            <person name="Weitz H."/>
            <person name="Taylor A."/>
            <person name="Grigoriev I.V."/>
            <person name="Nagy L.G."/>
            <person name="Martin F."/>
            <person name="Kauserud H."/>
        </authorList>
    </citation>
    <scope>NUCLEOTIDE SEQUENCE</scope>
    <source>
        <strain evidence="2">9284</strain>
    </source>
</reference>
<evidence type="ECO:0000259" key="1">
    <source>
        <dbReference type="PROSITE" id="PS50206"/>
    </source>
</evidence>
<dbReference type="PANTHER" id="PTHR10828">
    <property type="entry name" value="M-PHASE INDUCER PHOSPHATASE DUAL SPECIFICITY PHOSPHATASE CDC25"/>
    <property type="match status" value="1"/>
</dbReference>
<dbReference type="PROSITE" id="PS50206">
    <property type="entry name" value="RHODANESE_3"/>
    <property type="match status" value="1"/>
</dbReference>
<protein>
    <recommendedName>
        <fullName evidence="1">Rhodanese domain-containing protein</fullName>
    </recommendedName>
</protein>
<dbReference type="GO" id="GO:0005634">
    <property type="term" value="C:nucleus"/>
    <property type="evidence" value="ECO:0007669"/>
    <property type="project" value="TreeGrafter"/>
</dbReference>
<dbReference type="Proteomes" id="UP001221142">
    <property type="component" value="Unassembled WGS sequence"/>
</dbReference>
<dbReference type="EMBL" id="JARKIF010000003">
    <property type="protein sequence ID" value="KAJ7643919.1"/>
    <property type="molecule type" value="Genomic_DNA"/>
</dbReference>
<name>A0AAD7CAS6_9AGAR</name>
<sequence length="128" mass="14767">ELAAMIKSDKVAHKDYLVVDVRDDDFVGGNIKVRAIQGPKPDFSRRAVKLVEQVADVPVVIFHCALSQERGPKSARIYKEVRDHPQSKESVQEVYVLRGGFTEFQQQYSKDPLLVENWDEEVWNSEWH</sequence>
<comment type="caution">
    <text evidence="2">The sequence shown here is derived from an EMBL/GenBank/DDBJ whole genome shotgun (WGS) entry which is preliminary data.</text>
</comment>
<dbReference type="InterPro" id="IPR001763">
    <property type="entry name" value="Rhodanese-like_dom"/>
</dbReference>
<gene>
    <name evidence="2" type="ORF">FB45DRAFT_736751</name>
</gene>
<keyword evidence="3" id="KW-1185">Reference proteome</keyword>